<dbReference type="InterPro" id="IPR017853">
    <property type="entry name" value="GH"/>
</dbReference>
<evidence type="ECO:0000313" key="2">
    <source>
        <dbReference type="EMBL" id="MFD0862431.1"/>
    </source>
</evidence>
<dbReference type="PANTHER" id="PTHR10357:SF209">
    <property type="entry name" value="PERIPLASMIC ALPHA-AMYLASE"/>
    <property type="match status" value="1"/>
</dbReference>
<keyword evidence="3" id="KW-1185">Reference proteome</keyword>
<dbReference type="InterPro" id="IPR006047">
    <property type="entry name" value="GH13_cat_dom"/>
</dbReference>
<dbReference type="Gene3D" id="3.20.20.80">
    <property type="entry name" value="Glycosidases"/>
    <property type="match status" value="2"/>
</dbReference>
<evidence type="ECO:0000313" key="3">
    <source>
        <dbReference type="Proteomes" id="UP001596978"/>
    </source>
</evidence>
<feature type="domain" description="Glycosyl hydrolase family 13 catalytic" evidence="1">
    <location>
        <begin position="54"/>
        <end position="474"/>
    </location>
</feature>
<dbReference type="EMBL" id="JBHTJH010000005">
    <property type="protein sequence ID" value="MFD0862431.1"/>
    <property type="molecule type" value="Genomic_DNA"/>
</dbReference>
<organism evidence="2 3">
    <name type="scientific">Sungkyunkwania multivorans</name>
    <dbReference type="NCBI Taxonomy" id="1173618"/>
    <lineage>
        <taxon>Bacteria</taxon>
        <taxon>Pseudomonadati</taxon>
        <taxon>Bacteroidota</taxon>
        <taxon>Flavobacteriia</taxon>
        <taxon>Flavobacteriales</taxon>
        <taxon>Flavobacteriaceae</taxon>
        <taxon>Sungkyunkwania</taxon>
    </lineage>
</organism>
<evidence type="ECO:0000259" key="1">
    <source>
        <dbReference type="SMART" id="SM00642"/>
    </source>
</evidence>
<name>A0ABW3CXB3_9FLAO</name>
<proteinExistence type="predicted"/>
<dbReference type="PANTHER" id="PTHR10357">
    <property type="entry name" value="ALPHA-AMYLASE FAMILY MEMBER"/>
    <property type="match status" value="1"/>
</dbReference>
<reference evidence="3" key="1">
    <citation type="journal article" date="2019" name="Int. J. Syst. Evol. Microbiol.">
        <title>The Global Catalogue of Microorganisms (GCM) 10K type strain sequencing project: providing services to taxonomists for standard genome sequencing and annotation.</title>
        <authorList>
            <consortium name="The Broad Institute Genomics Platform"/>
            <consortium name="The Broad Institute Genome Sequencing Center for Infectious Disease"/>
            <person name="Wu L."/>
            <person name="Ma J."/>
        </authorList>
    </citation>
    <scope>NUCLEOTIDE SEQUENCE [LARGE SCALE GENOMIC DNA]</scope>
    <source>
        <strain evidence="3">CCUG 62952</strain>
    </source>
</reference>
<dbReference type="SUPFAM" id="SSF51445">
    <property type="entry name" value="(Trans)glycosidases"/>
    <property type="match status" value="1"/>
</dbReference>
<dbReference type="RefSeq" id="WP_386407405.1">
    <property type="nucleotide sequence ID" value="NZ_JBHTJH010000005.1"/>
</dbReference>
<dbReference type="SMART" id="SM00642">
    <property type="entry name" value="Aamy"/>
    <property type="match status" value="1"/>
</dbReference>
<dbReference type="Pfam" id="PF00128">
    <property type="entry name" value="Alpha-amylase"/>
    <property type="match status" value="1"/>
</dbReference>
<gene>
    <name evidence="2" type="ORF">ACFQ1M_09420</name>
</gene>
<keyword evidence="2" id="KW-0378">Hydrolase</keyword>
<sequence length="569" mass="64328">MRKLLMVAAILSLAACKSDKKKETKTTVVTENTKTTTSNSSVKPFVWEAANIYFLLTDRFNNGDTSNDLNFERSKETGKLRGFMGGDLKGITQKIKEGYFTSLGINAIWMTPVTEQIHGSVDEGTGNSYGFHGYWAKDWTSLDPNYGTKEDLAALVEAAHANGIRVLLDAVINHTGPATDTDPAWEENWVRTEPQCEYNNYKNTISCTLVKNLPDIKTESNENVALPAALVKKWKAEGRYDKEVAELDAFFERTGYPRAPRFYIMKWLTDYITEFGIDGYRVDTVKHTEEYVWDEFKKECDYAFAAWKKTNPEKVLDDNGFYTVGEVYGYGIGNGLAYDFGDKKVNFFDNGFNSLINFQFKYDAQKSYEELFSYYDEQLQGPLRGKGVLNYLSSHDDGQPFDKQRAKPYEAAIKLLLAPGTSQVYYGDETARPLDIEGTEGDATLRSFMNWDTAKNNPAIKELLVHWQKLGTFRNEHPAIGAGLHTMISEEPYMFRRDYSIGGYNDQVVVGIGLPEGKKDLEILSIFPDGTVLKDHYSGKKATIENGRVLIDTPYDIVLLSRSEDQTEI</sequence>
<dbReference type="Proteomes" id="UP001596978">
    <property type="component" value="Unassembled WGS sequence"/>
</dbReference>
<dbReference type="GO" id="GO:0016787">
    <property type="term" value="F:hydrolase activity"/>
    <property type="evidence" value="ECO:0007669"/>
    <property type="project" value="UniProtKB-KW"/>
</dbReference>
<comment type="caution">
    <text evidence="2">The sequence shown here is derived from an EMBL/GenBank/DDBJ whole genome shotgun (WGS) entry which is preliminary data.</text>
</comment>
<accession>A0ABW3CXB3</accession>
<protein>
    <submittedName>
        <fullName evidence="2">Alpha-amylase family glycosyl hydrolase</fullName>
    </submittedName>
</protein>
<dbReference type="PROSITE" id="PS51257">
    <property type="entry name" value="PROKAR_LIPOPROTEIN"/>
    <property type="match status" value="1"/>
</dbReference>